<evidence type="ECO:0000256" key="7">
    <source>
        <dbReference type="ARBA" id="ARBA00023065"/>
    </source>
</evidence>
<comment type="caution">
    <text evidence="13">The sequence shown here is derived from an EMBL/GenBank/DDBJ whole genome shotgun (WGS) entry which is preliminary data.</text>
</comment>
<evidence type="ECO:0000313" key="13">
    <source>
        <dbReference type="EMBL" id="KAK3395373.1"/>
    </source>
</evidence>
<dbReference type="Pfam" id="PF02705">
    <property type="entry name" value="K_trans"/>
    <property type="match status" value="1"/>
</dbReference>
<feature type="transmembrane region" description="Helical" evidence="10">
    <location>
        <begin position="141"/>
        <end position="165"/>
    </location>
</feature>
<evidence type="ECO:0000256" key="3">
    <source>
        <dbReference type="ARBA" id="ARBA00022538"/>
    </source>
</evidence>
<feature type="compositionally biased region" description="Polar residues" evidence="9">
    <location>
        <begin position="52"/>
        <end position="61"/>
    </location>
</feature>
<proteinExistence type="predicted"/>
<comment type="subcellular location">
    <subcellularLocation>
        <location evidence="1">Membrane</location>
        <topology evidence="1">Multi-pass membrane protein</topology>
    </subcellularLocation>
</comment>
<feature type="compositionally biased region" description="Low complexity" evidence="9">
    <location>
        <begin position="1"/>
        <end position="23"/>
    </location>
</feature>
<feature type="compositionally biased region" description="Low complexity" evidence="9">
    <location>
        <begin position="101"/>
        <end position="112"/>
    </location>
</feature>
<dbReference type="GO" id="GO:0015079">
    <property type="term" value="F:potassium ion transmembrane transporter activity"/>
    <property type="evidence" value="ECO:0007669"/>
    <property type="project" value="InterPro"/>
</dbReference>
<keyword evidence="4 10" id="KW-0812">Transmembrane</keyword>
<feature type="transmembrane region" description="Helical" evidence="10">
    <location>
        <begin position="177"/>
        <end position="198"/>
    </location>
</feature>
<keyword evidence="14" id="KW-1185">Reference proteome</keyword>
<feature type="transmembrane region" description="Helical" evidence="10">
    <location>
        <begin position="503"/>
        <end position="524"/>
    </location>
</feature>
<evidence type="ECO:0000256" key="5">
    <source>
        <dbReference type="ARBA" id="ARBA00022958"/>
    </source>
</evidence>
<feature type="region of interest" description="Disordered" evidence="9">
    <location>
        <begin position="1"/>
        <end position="126"/>
    </location>
</feature>
<reference evidence="13" key="2">
    <citation type="submission" date="2023-07" db="EMBL/GenBank/DDBJ databases">
        <authorList>
            <consortium name="Lawrence Berkeley National Laboratory"/>
            <person name="Haridas S."/>
            <person name="Hensen N."/>
            <person name="Bonometti L."/>
            <person name="Westerberg I."/>
            <person name="Brannstrom I.O."/>
            <person name="Guillou S."/>
            <person name="Cros-Aarteil S."/>
            <person name="Calhoun S."/>
            <person name="Kuo A."/>
            <person name="Mondo S."/>
            <person name="Pangilinan J."/>
            <person name="Riley R."/>
            <person name="LaButti K."/>
            <person name="Andreopoulos B."/>
            <person name="Lipzen A."/>
            <person name="Chen C."/>
            <person name="Yanf M."/>
            <person name="Daum C."/>
            <person name="Ng V."/>
            <person name="Clum A."/>
            <person name="Steindorff A."/>
            <person name="Ohm R."/>
            <person name="Martin F."/>
            <person name="Silar P."/>
            <person name="Natvig D."/>
            <person name="Lalanne C."/>
            <person name="Gautier V."/>
            <person name="Ament-velasquez S.L."/>
            <person name="Kruys A."/>
            <person name="Hutchinson M.I."/>
            <person name="Powell A.J."/>
            <person name="Barry K."/>
            <person name="Miller A.N."/>
            <person name="Grigoriev I.V."/>
            <person name="Debuchy R."/>
            <person name="Gladieux P."/>
            <person name="Thoren M.H."/>
            <person name="Johannesson H."/>
        </authorList>
    </citation>
    <scope>NUCLEOTIDE SEQUENCE</scope>
    <source>
        <strain evidence="13">FGSC 1904</strain>
    </source>
</reference>
<feature type="transmembrane region" description="Helical" evidence="10">
    <location>
        <begin position="334"/>
        <end position="354"/>
    </location>
</feature>
<evidence type="ECO:0000256" key="9">
    <source>
        <dbReference type="SAM" id="MobiDB-lite"/>
    </source>
</evidence>
<evidence type="ECO:0000313" key="14">
    <source>
        <dbReference type="Proteomes" id="UP001281003"/>
    </source>
</evidence>
<feature type="transmembrane region" description="Helical" evidence="10">
    <location>
        <begin position="411"/>
        <end position="432"/>
    </location>
</feature>
<evidence type="ECO:0000259" key="11">
    <source>
        <dbReference type="Pfam" id="PF02705"/>
    </source>
</evidence>
<keyword evidence="7" id="KW-0406">Ion transport</keyword>
<keyword evidence="5" id="KW-0630">Potassium</keyword>
<feature type="transmembrane region" description="Helical" evidence="10">
    <location>
        <begin position="530"/>
        <end position="554"/>
    </location>
</feature>
<sequence length="876" mass="96945">MDNNIPNAPKANNPGGANNPGPNTTIKIQEPSIPRHHDHDDDLEDPGLKPTGHTTGTNVFQFRSRGSSISSISHHRPEQVGGVFNPRSLITRGKKPATGTDNNSRSSNDNASHATHLDIEEGDDWRGGHEKKKQVFKGRTLLWLAYQSVGVIYGDIGTSPLYVFSSTFTSPPTHADLLQVLSVVIWSITILVTFKYIFVILHADNEGEGGTFSCYSLLTRFANITERDPREQVTVRMERHLTGDLQPPTRTLRAKLEGSRFTHILLKVIGVLAVSMVMSDGVLTPAQSVLGAVQGLSVVKPDISKSTVTGTTCGILVLLFLIQPLGTSKLASTFAPIVIVWLGLNFSFGIYNLVTFDWTVLKAFSPYFAFQFFIQHKTRAWRMLGGVLLSFTGVEALFADLGAFSLRAIQLSWMCYTYPCLLLAYIGQAAYISHHPDAYTNPFFNATPPGTLYPSLVIAILAAIVASQAMITATFQLISQIMKLSYCPQVKVVHTSRTFHGQIYVPFVNWLLMCGAILVTAVYGDTVKLGNAYGVCVMFVTFFDTCMVTLVSLIVWKLSPFLVLVPWLVFASVDGLYLSAALIKVPDGAWFTLTLSGILASLFLLWRFGKENQWRAEAEDRFKPSHLIIKDKDEGGRLRLQPVWGGDPLSSIRGFGIFFDKTGVMTPAVFTHYVTKFVAIPEVAVFFHLHPVETPTVLPEERYAVSHFTAVPGCYRLVIKHGFMDEVISPDLAALIYEQIRRFVVRQAIERARALEKLRTGEDTDYEGDGEGEATEGETSHQRESSGASGPDGVQLPVELRDEKAAAELARLDRAYASKILYVVGKEQMKIKAGTPIARRFMLSVFLWIRDNTRAKIANLRLAMDRVVEVGFVKEI</sequence>
<evidence type="ECO:0000256" key="10">
    <source>
        <dbReference type="SAM" id="Phobius"/>
    </source>
</evidence>
<feature type="region of interest" description="Disordered" evidence="9">
    <location>
        <begin position="760"/>
        <end position="795"/>
    </location>
</feature>
<feature type="compositionally biased region" description="Low complexity" evidence="9">
    <location>
        <begin position="63"/>
        <end position="72"/>
    </location>
</feature>
<dbReference type="EMBL" id="JAUTDP010000010">
    <property type="protein sequence ID" value="KAK3395373.1"/>
    <property type="molecule type" value="Genomic_DNA"/>
</dbReference>
<keyword evidence="8 10" id="KW-0472">Membrane</keyword>
<organism evidence="13 14">
    <name type="scientific">Sordaria brevicollis</name>
    <dbReference type="NCBI Taxonomy" id="83679"/>
    <lineage>
        <taxon>Eukaryota</taxon>
        <taxon>Fungi</taxon>
        <taxon>Dikarya</taxon>
        <taxon>Ascomycota</taxon>
        <taxon>Pezizomycotina</taxon>
        <taxon>Sordariomycetes</taxon>
        <taxon>Sordariomycetidae</taxon>
        <taxon>Sordariales</taxon>
        <taxon>Sordariaceae</taxon>
        <taxon>Sordaria</taxon>
    </lineage>
</organism>
<feature type="compositionally biased region" description="Basic and acidic residues" evidence="9">
    <location>
        <begin position="115"/>
        <end position="126"/>
    </location>
</feature>
<feature type="transmembrane region" description="Helical" evidence="10">
    <location>
        <begin position="452"/>
        <end position="475"/>
    </location>
</feature>
<dbReference type="Proteomes" id="UP001281003">
    <property type="component" value="Unassembled WGS sequence"/>
</dbReference>
<dbReference type="Pfam" id="PF22776">
    <property type="entry name" value="K_trans_C"/>
    <property type="match status" value="1"/>
</dbReference>
<accession>A0AAE0P8P0</accession>
<protein>
    <submittedName>
        <fullName evidence="13">Potassium transporter hak-1</fullName>
    </submittedName>
</protein>
<dbReference type="AlphaFoldDB" id="A0AAE0P8P0"/>
<feature type="compositionally biased region" description="Acidic residues" evidence="9">
    <location>
        <begin position="763"/>
        <end position="776"/>
    </location>
</feature>
<feature type="domain" description="K+ potassium transporter integral membrane" evidence="11">
    <location>
        <begin position="144"/>
        <end position="626"/>
    </location>
</feature>
<evidence type="ECO:0000256" key="6">
    <source>
        <dbReference type="ARBA" id="ARBA00022989"/>
    </source>
</evidence>
<keyword evidence="3" id="KW-0633">Potassium transport</keyword>
<evidence type="ECO:0000256" key="2">
    <source>
        <dbReference type="ARBA" id="ARBA00022448"/>
    </source>
</evidence>
<dbReference type="InterPro" id="IPR003855">
    <property type="entry name" value="K+_transporter"/>
</dbReference>
<evidence type="ECO:0000259" key="12">
    <source>
        <dbReference type="Pfam" id="PF22776"/>
    </source>
</evidence>
<dbReference type="InterPro" id="IPR053952">
    <property type="entry name" value="K_trans_C"/>
</dbReference>
<feature type="transmembrane region" description="Helical" evidence="10">
    <location>
        <begin position="589"/>
        <end position="606"/>
    </location>
</feature>
<evidence type="ECO:0000256" key="4">
    <source>
        <dbReference type="ARBA" id="ARBA00022692"/>
    </source>
</evidence>
<dbReference type="InterPro" id="IPR053951">
    <property type="entry name" value="K_trans_N"/>
</dbReference>
<feature type="transmembrane region" description="Helical" evidence="10">
    <location>
        <begin position="380"/>
        <end position="399"/>
    </location>
</feature>
<name>A0AAE0P8P0_SORBR</name>
<reference evidence="13" key="1">
    <citation type="journal article" date="2023" name="Mol. Phylogenet. Evol.">
        <title>Genome-scale phylogeny and comparative genomics of the fungal order Sordariales.</title>
        <authorList>
            <person name="Hensen N."/>
            <person name="Bonometti L."/>
            <person name="Westerberg I."/>
            <person name="Brannstrom I.O."/>
            <person name="Guillou S."/>
            <person name="Cros-Aarteil S."/>
            <person name="Calhoun S."/>
            <person name="Haridas S."/>
            <person name="Kuo A."/>
            <person name="Mondo S."/>
            <person name="Pangilinan J."/>
            <person name="Riley R."/>
            <person name="LaButti K."/>
            <person name="Andreopoulos B."/>
            <person name="Lipzen A."/>
            <person name="Chen C."/>
            <person name="Yan M."/>
            <person name="Daum C."/>
            <person name="Ng V."/>
            <person name="Clum A."/>
            <person name="Steindorff A."/>
            <person name="Ohm R.A."/>
            <person name="Martin F."/>
            <person name="Silar P."/>
            <person name="Natvig D.O."/>
            <person name="Lalanne C."/>
            <person name="Gautier V."/>
            <person name="Ament-Velasquez S.L."/>
            <person name="Kruys A."/>
            <person name="Hutchinson M.I."/>
            <person name="Powell A.J."/>
            <person name="Barry K."/>
            <person name="Miller A.N."/>
            <person name="Grigoriev I.V."/>
            <person name="Debuchy R."/>
            <person name="Gladieux P."/>
            <person name="Hiltunen Thoren M."/>
            <person name="Johannesson H."/>
        </authorList>
    </citation>
    <scope>NUCLEOTIDE SEQUENCE</scope>
    <source>
        <strain evidence="13">FGSC 1904</strain>
    </source>
</reference>
<dbReference type="GO" id="GO:0016020">
    <property type="term" value="C:membrane"/>
    <property type="evidence" value="ECO:0007669"/>
    <property type="project" value="UniProtKB-SubCell"/>
</dbReference>
<dbReference type="NCBIfam" id="TIGR00794">
    <property type="entry name" value="kup"/>
    <property type="match status" value="1"/>
</dbReference>
<evidence type="ECO:0000256" key="8">
    <source>
        <dbReference type="ARBA" id="ARBA00023136"/>
    </source>
</evidence>
<dbReference type="PANTHER" id="PTHR30540">
    <property type="entry name" value="OSMOTIC STRESS POTASSIUM TRANSPORTER"/>
    <property type="match status" value="1"/>
</dbReference>
<feature type="transmembrane region" description="Helical" evidence="10">
    <location>
        <begin position="303"/>
        <end position="322"/>
    </location>
</feature>
<dbReference type="PANTHER" id="PTHR30540:SF83">
    <property type="entry name" value="K+ POTASSIUM TRANSPORTER"/>
    <property type="match status" value="1"/>
</dbReference>
<keyword evidence="6 10" id="KW-1133">Transmembrane helix</keyword>
<gene>
    <name evidence="13" type="ORF">B0T20DRAFT_32935</name>
</gene>
<keyword evidence="2" id="KW-0813">Transport</keyword>
<evidence type="ECO:0000256" key="1">
    <source>
        <dbReference type="ARBA" id="ARBA00004141"/>
    </source>
</evidence>
<feature type="transmembrane region" description="Helical" evidence="10">
    <location>
        <begin position="561"/>
        <end position="583"/>
    </location>
</feature>
<feature type="transmembrane region" description="Helical" evidence="10">
    <location>
        <begin position="264"/>
        <end position="283"/>
    </location>
</feature>
<feature type="domain" description="K+ potassium transporter C-terminal" evidence="12">
    <location>
        <begin position="654"/>
        <end position="876"/>
    </location>
</feature>